<organism evidence="2 3">
    <name type="scientific">Glutamicibacter bergerei</name>
    <dbReference type="NCBI Taxonomy" id="256702"/>
    <lineage>
        <taxon>Bacteria</taxon>
        <taxon>Bacillati</taxon>
        <taxon>Actinomycetota</taxon>
        <taxon>Actinomycetes</taxon>
        <taxon>Micrococcales</taxon>
        <taxon>Micrococcaceae</taxon>
        <taxon>Glutamicibacter</taxon>
    </lineage>
</organism>
<comment type="caution">
    <text evidence="2">The sequence shown here is derived from an EMBL/GenBank/DDBJ whole genome shotgun (WGS) entry which is preliminary data.</text>
</comment>
<evidence type="ECO:0000313" key="2">
    <source>
        <dbReference type="EMBL" id="MFC4716619.1"/>
    </source>
</evidence>
<reference evidence="3" key="1">
    <citation type="journal article" date="2019" name="Int. J. Syst. Evol. Microbiol.">
        <title>The Global Catalogue of Microorganisms (GCM) 10K type strain sequencing project: providing services to taxonomists for standard genome sequencing and annotation.</title>
        <authorList>
            <consortium name="The Broad Institute Genomics Platform"/>
            <consortium name="The Broad Institute Genome Sequencing Center for Infectious Disease"/>
            <person name="Wu L."/>
            <person name="Ma J."/>
        </authorList>
    </citation>
    <scope>NUCLEOTIDE SEQUENCE [LARGE SCALE GENOMIC DNA]</scope>
    <source>
        <strain evidence="3">CGMCC 1.12849</strain>
    </source>
</reference>
<dbReference type="RefSeq" id="WP_346059758.1">
    <property type="nucleotide sequence ID" value="NZ_BAAAVQ010000061.1"/>
</dbReference>
<keyword evidence="3" id="KW-1185">Reference proteome</keyword>
<sequence length="100" mass="10945">MIANTAASMLTKDIDDLALGEAVQASLILGLIVLAVLLAFGIKTYLHWRRQPEVKERAESAAATPPKVQPEEVAPRIDVLSVLGDLRRPGAMKHSFEERK</sequence>
<evidence type="ECO:0000256" key="1">
    <source>
        <dbReference type="SAM" id="Phobius"/>
    </source>
</evidence>
<keyword evidence="1" id="KW-0472">Membrane</keyword>
<keyword evidence="1" id="KW-0812">Transmembrane</keyword>
<feature type="transmembrane region" description="Helical" evidence="1">
    <location>
        <begin position="22"/>
        <end position="42"/>
    </location>
</feature>
<accession>A0ABV9MNQ1</accession>
<dbReference type="EMBL" id="JBHSHE010000044">
    <property type="protein sequence ID" value="MFC4716619.1"/>
    <property type="molecule type" value="Genomic_DNA"/>
</dbReference>
<name>A0ABV9MNQ1_9MICC</name>
<evidence type="ECO:0000313" key="3">
    <source>
        <dbReference type="Proteomes" id="UP001595884"/>
    </source>
</evidence>
<dbReference type="Proteomes" id="UP001595884">
    <property type="component" value="Unassembled WGS sequence"/>
</dbReference>
<protein>
    <submittedName>
        <fullName evidence="2">Uncharacterized protein</fullName>
    </submittedName>
</protein>
<gene>
    <name evidence="2" type="ORF">ACFO7V_10760</name>
</gene>
<proteinExistence type="predicted"/>
<keyword evidence="1" id="KW-1133">Transmembrane helix</keyword>